<evidence type="ECO:0000256" key="6">
    <source>
        <dbReference type="ARBA" id="ARBA00022833"/>
    </source>
</evidence>
<dbReference type="GO" id="GO:0005739">
    <property type="term" value="C:mitochondrion"/>
    <property type="evidence" value="ECO:0007669"/>
    <property type="project" value="UniProtKB-SubCell"/>
</dbReference>
<feature type="non-terminal residue" evidence="11">
    <location>
        <position position="275"/>
    </location>
</feature>
<evidence type="ECO:0000259" key="10">
    <source>
        <dbReference type="Pfam" id="PF05193"/>
    </source>
</evidence>
<keyword evidence="12" id="KW-1185">Reference proteome</keyword>
<dbReference type="PANTHER" id="PTHR11851:SF149">
    <property type="entry name" value="GH01077P"/>
    <property type="match status" value="1"/>
</dbReference>
<protein>
    <submittedName>
        <fullName evidence="11">Uncharacterized protein</fullName>
    </submittedName>
</protein>
<dbReference type="Proteomes" id="UP001162972">
    <property type="component" value="Chromosome 4"/>
</dbReference>
<dbReference type="Gene3D" id="3.30.830.10">
    <property type="entry name" value="Metalloenzyme, LuxS/M16 peptidase-like"/>
    <property type="match status" value="2"/>
</dbReference>
<keyword evidence="7" id="KW-0482">Metalloprotease</keyword>
<comment type="caution">
    <text evidence="11">The sequence shown here is derived from an EMBL/GenBank/DDBJ whole genome shotgun (WGS) entry which is preliminary data.</text>
</comment>
<evidence type="ECO:0000256" key="3">
    <source>
        <dbReference type="ARBA" id="ARBA00022670"/>
    </source>
</evidence>
<gene>
    <name evidence="11" type="ORF">OIU84_014607</name>
</gene>
<dbReference type="Pfam" id="PF00675">
    <property type="entry name" value="Peptidase_M16"/>
    <property type="match status" value="1"/>
</dbReference>
<evidence type="ECO:0000256" key="2">
    <source>
        <dbReference type="ARBA" id="ARBA00004173"/>
    </source>
</evidence>
<dbReference type="PANTHER" id="PTHR11851">
    <property type="entry name" value="METALLOPROTEASE"/>
    <property type="match status" value="1"/>
</dbReference>
<dbReference type="AlphaFoldDB" id="A0AAD6JCC0"/>
<dbReference type="GO" id="GO:0008237">
    <property type="term" value="F:metallopeptidase activity"/>
    <property type="evidence" value="ECO:0007669"/>
    <property type="project" value="UniProtKB-KW"/>
</dbReference>
<accession>A0AAD6JCC0</accession>
<evidence type="ECO:0000313" key="12">
    <source>
        <dbReference type="Proteomes" id="UP001162972"/>
    </source>
</evidence>
<sequence>MRIRVENRLLIMLKLWIKMSIKPWIFWLIFCRILLFDEERMSRERDVITMEMKEVEGQTEEVIFDHLHATAFQYSPLARTILGPAKNIETISRDDIRNYIQTHYTAPRMVIVASGAVKHEEFVGEVKKLFTKLSSDPTTASQLVAKDPAYFTGSEVRIIDDDIPLAQFAVAFQGASWTDPDSIALMVMQAMLGSWNKSAGGGKHMGSELVQKVAINEIAESMMAFNTNYKDTGLFGVYAVAKPDSLDDLAWAIMQETSKLCYRVSEADVTRACNQ</sequence>
<dbReference type="Pfam" id="PF05193">
    <property type="entry name" value="Peptidase_M16_C"/>
    <property type="match status" value="1"/>
</dbReference>
<keyword evidence="8" id="KW-0496">Mitochondrion</keyword>
<dbReference type="FunFam" id="3.30.830.10:FF:000223">
    <property type="entry name" value="Putative mitochondrial-processing peptidase subunit beta mitochondrial"/>
    <property type="match status" value="1"/>
</dbReference>
<keyword evidence="5" id="KW-0378">Hydrolase</keyword>
<dbReference type="GO" id="GO:0046872">
    <property type="term" value="F:metal ion binding"/>
    <property type="evidence" value="ECO:0007669"/>
    <property type="project" value="UniProtKB-KW"/>
</dbReference>
<evidence type="ECO:0000313" key="11">
    <source>
        <dbReference type="EMBL" id="KAJ6402541.1"/>
    </source>
</evidence>
<keyword evidence="4" id="KW-0479">Metal-binding</keyword>
<comment type="cofactor">
    <cofactor evidence="1">
        <name>Zn(2+)</name>
        <dbReference type="ChEBI" id="CHEBI:29105"/>
    </cofactor>
</comment>
<dbReference type="SUPFAM" id="SSF63411">
    <property type="entry name" value="LuxS/MPP-like metallohydrolase"/>
    <property type="match status" value="2"/>
</dbReference>
<keyword evidence="3" id="KW-0645">Protease</keyword>
<dbReference type="GO" id="GO:0006508">
    <property type="term" value="P:proteolysis"/>
    <property type="evidence" value="ECO:0007669"/>
    <property type="project" value="UniProtKB-KW"/>
</dbReference>
<evidence type="ECO:0000256" key="5">
    <source>
        <dbReference type="ARBA" id="ARBA00022801"/>
    </source>
</evidence>
<evidence type="ECO:0000256" key="1">
    <source>
        <dbReference type="ARBA" id="ARBA00001947"/>
    </source>
</evidence>
<comment type="subcellular location">
    <subcellularLocation>
        <location evidence="2">Mitochondrion</location>
    </subcellularLocation>
</comment>
<evidence type="ECO:0000256" key="8">
    <source>
        <dbReference type="ARBA" id="ARBA00023128"/>
    </source>
</evidence>
<name>A0AAD6JCC0_9ROSI</name>
<feature type="domain" description="Peptidase M16 N-terminal" evidence="9">
    <location>
        <begin position="34"/>
        <end position="84"/>
    </location>
</feature>
<dbReference type="InterPro" id="IPR011249">
    <property type="entry name" value="Metalloenz_LuxS/M16"/>
</dbReference>
<feature type="domain" description="Peptidase M16 C-terminal" evidence="10">
    <location>
        <begin position="90"/>
        <end position="275"/>
    </location>
</feature>
<dbReference type="InterPro" id="IPR007863">
    <property type="entry name" value="Peptidase_M16_C"/>
</dbReference>
<proteinExistence type="predicted"/>
<reference evidence="11 12" key="1">
    <citation type="journal article" date="2023" name="Int. J. Mol. Sci.">
        <title>De Novo Assembly and Annotation of 11 Diverse Shrub Willow (Salix) Genomes Reveals Novel Gene Organization in Sex-Linked Regions.</title>
        <authorList>
            <person name="Hyden B."/>
            <person name="Feng K."/>
            <person name="Yates T.B."/>
            <person name="Jawdy S."/>
            <person name="Cereghino C."/>
            <person name="Smart L.B."/>
            <person name="Muchero W."/>
        </authorList>
    </citation>
    <scope>NUCLEOTIDE SEQUENCE [LARGE SCALE GENOMIC DNA]</scope>
    <source>
        <tissue evidence="11">Shoot tip</tissue>
    </source>
</reference>
<dbReference type="EMBL" id="JAPFFJ010000018">
    <property type="protein sequence ID" value="KAJ6402541.1"/>
    <property type="molecule type" value="Genomic_DNA"/>
</dbReference>
<dbReference type="InterPro" id="IPR011765">
    <property type="entry name" value="Pept_M16_N"/>
</dbReference>
<organism evidence="11 12">
    <name type="scientific">Salix udensis</name>
    <dbReference type="NCBI Taxonomy" id="889485"/>
    <lineage>
        <taxon>Eukaryota</taxon>
        <taxon>Viridiplantae</taxon>
        <taxon>Streptophyta</taxon>
        <taxon>Embryophyta</taxon>
        <taxon>Tracheophyta</taxon>
        <taxon>Spermatophyta</taxon>
        <taxon>Magnoliopsida</taxon>
        <taxon>eudicotyledons</taxon>
        <taxon>Gunneridae</taxon>
        <taxon>Pentapetalae</taxon>
        <taxon>rosids</taxon>
        <taxon>fabids</taxon>
        <taxon>Malpighiales</taxon>
        <taxon>Salicaceae</taxon>
        <taxon>Saliceae</taxon>
        <taxon>Salix</taxon>
    </lineage>
</organism>
<evidence type="ECO:0000256" key="4">
    <source>
        <dbReference type="ARBA" id="ARBA00022723"/>
    </source>
</evidence>
<evidence type="ECO:0000256" key="7">
    <source>
        <dbReference type="ARBA" id="ARBA00023049"/>
    </source>
</evidence>
<dbReference type="InterPro" id="IPR050361">
    <property type="entry name" value="MPP/UQCRC_Complex"/>
</dbReference>
<evidence type="ECO:0000259" key="9">
    <source>
        <dbReference type="Pfam" id="PF00675"/>
    </source>
</evidence>
<keyword evidence="6" id="KW-0862">Zinc</keyword>